<feature type="compositionally biased region" description="Basic and acidic residues" evidence="2">
    <location>
        <begin position="144"/>
        <end position="153"/>
    </location>
</feature>
<protein>
    <recommendedName>
        <fullName evidence="3">STI1 domain-containing protein</fullName>
    </recommendedName>
</protein>
<organism evidence="4 5">
    <name type="scientific">Triparma verrucosa</name>
    <dbReference type="NCBI Taxonomy" id="1606542"/>
    <lineage>
        <taxon>Eukaryota</taxon>
        <taxon>Sar</taxon>
        <taxon>Stramenopiles</taxon>
        <taxon>Ochrophyta</taxon>
        <taxon>Bolidophyceae</taxon>
        <taxon>Parmales</taxon>
        <taxon>Triparmaceae</taxon>
        <taxon>Triparma</taxon>
    </lineage>
</organism>
<evidence type="ECO:0000313" key="5">
    <source>
        <dbReference type="Proteomes" id="UP001165160"/>
    </source>
</evidence>
<reference evidence="5" key="1">
    <citation type="journal article" date="2023" name="Commun. Biol.">
        <title>Genome analysis of Parmales, the sister group of diatoms, reveals the evolutionary specialization of diatoms from phago-mixotrophs to photoautotrophs.</title>
        <authorList>
            <person name="Ban H."/>
            <person name="Sato S."/>
            <person name="Yoshikawa S."/>
            <person name="Yamada K."/>
            <person name="Nakamura Y."/>
            <person name="Ichinomiya M."/>
            <person name="Sato N."/>
            <person name="Blanc-Mathieu R."/>
            <person name="Endo H."/>
            <person name="Kuwata A."/>
            <person name="Ogata H."/>
        </authorList>
    </citation>
    <scope>NUCLEOTIDE SEQUENCE [LARGE SCALE GENOMIC DNA]</scope>
    <source>
        <strain evidence="5">NIES 3699</strain>
    </source>
</reference>
<name>A0A9W7C2K5_9STRA</name>
<feature type="compositionally biased region" description="Polar residues" evidence="2">
    <location>
        <begin position="1"/>
        <end position="13"/>
    </location>
</feature>
<feature type="compositionally biased region" description="Low complexity" evidence="2">
    <location>
        <begin position="22"/>
        <end position="40"/>
    </location>
</feature>
<dbReference type="InterPro" id="IPR006636">
    <property type="entry name" value="STI1_HS-bd"/>
</dbReference>
<dbReference type="Gene3D" id="1.10.260.100">
    <property type="match status" value="2"/>
</dbReference>
<evidence type="ECO:0000313" key="4">
    <source>
        <dbReference type="EMBL" id="GMI00792.1"/>
    </source>
</evidence>
<dbReference type="AlphaFoldDB" id="A0A9W7C2K5"/>
<evidence type="ECO:0000256" key="2">
    <source>
        <dbReference type="SAM" id="MobiDB-lite"/>
    </source>
</evidence>
<comment type="caution">
    <text evidence="4">The sequence shown here is derived from an EMBL/GenBank/DDBJ whole genome shotgun (WGS) entry which is preliminary data.</text>
</comment>
<evidence type="ECO:0000256" key="1">
    <source>
        <dbReference type="ARBA" id="ARBA00022737"/>
    </source>
</evidence>
<dbReference type="Pfam" id="PF17830">
    <property type="entry name" value="STI1-HOP_DP"/>
    <property type="match status" value="2"/>
</dbReference>
<evidence type="ECO:0000259" key="3">
    <source>
        <dbReference type="SMART" id="SM00727"/>
    </source>
</evidence>
<proteinExistence type="predicted"/>
<dbReference type="InterPro" id="IPR041243">
    <property type="entry name" value="STI1/HOP_DP"/>
</dbReference>
<feature type="region of interest" description="Disordered" evidence="2">
    <location>
        <begin position="1"/>
        <end position="94"/>
    </location>
</feature>
<gene>
    <name evidence="4" type="ORF">TrVE_jg6561</name>
</gene>
<feature type="compositionally biased region" description="Acidic residues" evidence="2">
    <location>
        <begin position="51"/>
        <end position="60"/>
    </location>
</feature>
<dbReference type="EMBL" id="BRXX01000252">
    <property type="protein sequence ID" value="GMI00792.1"/>
    <property type="molecule type" value="Genomic_DNA"/>
</dbReference>
<dbReference type="SMART" id="SM00727">
    <property type="entry name" value="STI1"/>
    <property type="match status" value="2"/>
</dbReference>
<feature type="domain" description="STI1" evidence="3">
    <location>
        <begin position="205"/>
        <end position="244"/>
    </location>
</feature>
<dbReference type="Proteomes" id="UP001165160">
    <property type="component" value="Unassembled WGS sequence"/>
</dbReference>
<feature type="region of interest" description="Disordered" evidence="2">
    <location>
        <begin position="266"/>
        <end position="325"/>
    </location>
</feature>
<keyword evidence="1" id="KW-0677">Repeat</keyword>
<accession>A0A9W7C2K5</accession>
<keyword evidence="5" id="KW-1185">Reference proteome</keyword>
<feature type="domain" description="STI1" evidence="3">
    <location>
        <begin position="329"/>
        <end position="367"/>
    </location>
</feature>
<feature type="region of interest" description="Disordered" evidence="2">
    <location>
        <begin position="124"/>
        <end position="170"/>
    </location>
</feature>
<feature type="compositionally biased region" description="Basic and acidic residues" evidence="2">
    <location>
        <begin position="298"/>
        <end position="311"/>
    </location>
</feature>
<sequence>MSNFLDVPTSTGPSKLASMLGTSSSSSVNSFPNSSSSTVPSKKKIVCIDSDSSDDDDEDMPPSIIDEGLQLKELAADKQEPAVVEEEDTGPTLMERMMADAAIVKKAEDEKKAKIERKKAKKFGGGLKGGFFDKSKGKKKKDKKKVEEKKAEPEPEPVYELSPEGEMIPTITKKEPEKSSLVFDEVQQSMQQNILNPDAKKEWATDSLFEKISKNPRLQIGLQNPRFMQAIEDMKTNPEMAQKKYKGQKDIEDFITEFAGVMGSHFNEVGEKKEKEEKPQQQTQQPMGPSVGPLAEQALKREEERRKKGEVGWDESEANQNKVDEIVANEELSSILMDPEMQRVLQECGIPGRMNKYMQDPKWGPKIRKLIDNGLLKVEK</sequence>
<feature type="compositionally biased region" description="Basic and acidic residues" evidence="2">
    <location>
        <begin position="268"/>
        <end position="279"/>
    </location>
</feature>